<evidence type="ECO:0000313" key="3">
    <source>
        <dbReference type="EMBL" id="GIL89707.1"/>
    </source>
</evidence>
<feature type="coiled-coil region" evidence="1">
    <location>
        <begin position="631"/>
        <end position="658"/>
    </location>
</feature>
<evidence type="ECO:0000313" key="6">
    <source>
        <dbReference type="Proteomes" id="UP000747110"/>
    </source>
</evidence>
<feature type="compositionally biased region" description="Basic and acidic residues" evidence="2">
    <location>
        <begin position="1099"/>
        <end position="1117"/>
    </location>
</feature>
<feature type="coiled-coil region" evidence="1">
    <location>
        <begin position="79"/>
        <end position="109"/>
    </location>
</feature>
<feature type="region of interest" description="Disordered" evidence="2">
    <location>
        <begin position="771"/>
        <end position="790"/>
    </location>
</feature>
<protein>
    <submittedName>
        <fullName evidence="4">Uncharacterized protein</fullName>
    </submittedName>
</protein>
<evidence type="ECO:0000313" key="4">
    <source>
        <dbReference type="EMBL" id="GIM13536.1"/>
    </source>
</evidence>
<gene>
    <name evidence="3" type="ORF">Vretifemale_17489</name>
    <name evidence="4" type="ORF">Vretimale_16594</name>
</gene>
<feature type="compositionally biased region" description="Gly residues" evidence="2">
    <location>
        <begin position="602"/>
        <end position="611"/>
    </location>
</feature>
<feature type="region of interest" description="Disordered" evidence="2">
    <location>
        <begin position="589"/>
        <end position="613"/>
    </location>
</feature>
<dbReference type="Proteomes" id="UP000722791">
    <property type="component" value="Unassembled WGS sequence"/>
</dbReference>
<dbReference type="OrthoDB" id="550750at2759"/>
<accession>A0A8J4GRL7</accession>
<dbReference type="EMBL" id="BNCP01000052">
    <property type="protein sequence ID" value="GIL89707.1"/>
    <property type="molecule type" value="Genomic_DNA"/>
</dbReference>
<feature type="coiled-coil region" evidence="1">
    <location>
        <begin position="808"/>
        <end position="835"/>
    </location>
</feature>
<keyword evidence="1" id="KW-0175">Coiled coil</keyword>
<organism evidence="4 5">
    <name type="scientific">Volvox reticuliferus</name>
    <dbReference type="NCBI Taxonomy" id="1737510"/>
    <lineage>
        <taxon>Eukaryota</taxon>
        <taxon>Viridiplantae</taxon>
        <taxon>Chlorophyta</taxon>
        <taxon>core chlorophytes</taxon>
        <taxon>Chlorophyceae</taxon>
        <taxon>CS clade</taxon>
        <taxon>Chlamydomonadales</taxon>
        <taxon>Volvocaceae</taxon>
        <taxon>Volvox</taxon>
    </lineage>
</organism>
<feature type="region of interest" description="Disordered" evidence="2">
    <location>
        <begin position="368"/>
        <end position="393"/>
    </location>
</feature>
<dbReference type="Proteomes" id="UP000747110">
    <property type="component" value="Unassembled WGS sequence"/>
</dbReference>
<dbReference type="PANTHER" id="PTHR45615">
    <property type="entry name" value="MYOSIN HEAVY CHAIN, NON-MUSCLE"/>
    <property type="match status" value="1"/>
</dbReference>
<name>A0A8J4GRL7_9CHLO</name>
<keyword evidence="6" id="KW-1185">Reference proteome</keyword>
<feature type="region of interest" description="Disordered" evidence="2">
    <location>
        <begin position="1089"/>
        <end position="1161"/>
    </location>
</feature>
<evidence type="ECO:0000256" key="2">
    <source>
        <dbReference type="SAM" id="MobiDB-lite"/>
    </source>
</evidence>
<feature type="coiled-coil region" evidence="1">
    <location>
        <begin position="898"/>
        <end position="935"/>
    </location>
</feature>
<feature type="compositionally biased region" description="Low complexity" evidence="2">
    <location>
        <begin position="589"/>
        <end position="601"/>
    </location>
</feature>
<evidence type="ECO:0000313" key="5">
    <source>
        <dbReference type="Proteomes" id="UP000722791"/>
    </source>
</evidence>
<dbReference type="PANTHER" id="PTHR45615:SF66">
    <property type="entry name" value="CARD DOMAIN-CONTAINING PROTEIN"/>
    <property type="match status" value="1"/>
</dbReference>
<proteinExistence type="predicted"/>
<sequence>MSDSLEQLQRRERELTELRNRTLQSLEQQVAAQEREIGTLNEQLEALTSDFTYNLDLLRQRDEELAAYDEAAVQSQAQETALRGRVTQLEQLVTELEAELRSARAAAEQQGFLLAAKRAELTQLLEEEKLGRTEALMRQREQAETVRRALQRELEEARQQAERQRAALNAAFQQQLQEAQAAMQAEVEQLKQAAAAASQLAEQRQQELQQAASRAAQALQQADTARATVRDQEVALRGLDLELEARAREHDATVRQLEQQGADAERKLRAATESYELYRSQLAEQLSTARQCLEELRSQCLEDIALLQRRHMEEVAALRSRMETASGLNAQLEVEVLELRAQLRVVKDAPKVAALEQQLATERAEVEALRRDRDDAERRLRDAASEQGHEIRQLREKLAEARTSLEERQRDLEAARAQLAAFRQRVAATREAAAQAGPAGGGADIAATSAATANVTTSNIEPADGELPPSPSRPAGGGPQRQYTAGRPAALTLAALQESHDSLPDFGASPLLDLPPSPRSSASFWLGPLSAGGAAVGGLQESFPRSSWSPAAAATAAAAAAARAAQFLRSSKEGLDSLLRPLQRSRLGPTEGMQQQQQPGAAGAGSQGTGMGTSLPIAPVPSAVTPAEAALAEAEAENQRLRSTLAVMRSEMEALQVAAGAAADSVLMQQQQQGMAWRVGSGGDGAVLETGEEPGGVPTGPADVGARLNAAALMAELQESDRDLQQTLEHMELLQRQLQAARAAANIAVAVGATASGTPTVVTMPQGTLPGVGPRSDGDSAAVPTNTSPDPRAAAAAAAAAAAGAAEVTFLRQRVKELTMANRSLRRRVIQLQAATAVGAAVAAEAVEAAAIAGFPSFDISGTLAQGNTAAAAADADAAAADAIGPTAASQSPLAEKVQQLQQELDRSRSQLAAAREENEKLMELSSEVRAQRDRYAMQLAALMATSTAAAAAAASGALQPLPTDGEPNIPGVLWRKQDFGSPPSPTFGSPLPVSSPPHPLQLVMAATAASPLPLSPIHTSATSLATLLPVFAPSQNPSAGGSIDGGLYSYQYPYGLVNPWGMLPAVGTLPGSWLPYRLPAQPLPGAAAGAARVVKPGDQQERESTERGAEERDSNRSGKPTGRSTSPPTRRVAFDDTGSLHRPTSQSPPRPGNIPSHSANANHVRHNQMRPHSSPNPSSQARSLVNTFDLAAATPASNAEGGEDRPPGAGVTLTVGPAPAPMARASPPVGLTASGRETQSQKAALRALHRRREQHQNQAAAAVAASAALRQRVRSYTVVRDEGGVEDTRGVTTTSWPVL</sequence>
<dbReference type="EMBL" id="BNCQ01000049">
    <property type="protein sequence ID" value="GIM13536.1"/>
    <property type="molecule type" value="Genomic_DNA"/>
</dbReference>
<feature type="coiled-coil region" evidence="1">
    <location>
        <begin position="1"/>
        <end position="50"/>
    </location>
</feature>
<reference evidence="4" key="1">
    <citation type="journal article" date="2021" name="Proc. Natl. Acad. Sci. U.S.A.">
        <title>Three genomes in the algal genus Volvox reveal the fate of a haploid sex-determining region after a transition to homothallism.</title>
        <authorList>
            <person name="Yamamoto K."/>
            <person name="Hamaji T."/>
            <person name="Kawai-Toyooka H."/>
            <person name="Matsuzaki R."/>
            <person name="Takahashi F."/>
            <person name="Nishimura Y."/>
            <person name="Kawachi M."/>
            <person name="Noguchi H."/>
            <person name="Minakuchi Y."/>
            <person name="Umen J.G."/>
            <person name="Toyoda A."/>
            <person name="Nozaki H."/>
        </authorList>
    </citation>
    <scope>NUCLEOTIDE SEQUENCE</scope>
    <source>
        <strain evidence="4">NIES-3785</strain>
        <strain evidence="3">NIES-3786</strain>
    </source>
</reference>
<comment type="caution">
    <text evidence="4">The sequence shown here is derived from an EMBL/GenBank/DDBJ whole genome shotgun (WGS) entry which is preliminary data.</text>
</comment>
<evidence type="ECO:0000256" key="1">
    <source>
        <dbReference type="SAM" id="Coils"/>
    </source>
</evidence>
<feature type="region of interest" description="Disordered" evidence="2">
    <location>
        <begin position="458"/>
        <end position="484"/>
    </location>
</feature>
<feature type="coiled-coil region" evidence="1">
    <location>
        <begin position="714"/>
        <end position="744"/>
    </location>
</feature>